<reference evidence="4" key="1">
    <citation type="journal article" date="2019" name="Int. J. Syst. Evol. Microbiol.">
        <title>The Global Catalogue of Microorganisms (GCM) 10K type strain sequencing project: providing services to taxonomists for standard genome sequencing and annotation.</title>
        <authorList>
            <consortium name="The Broad Institute Genomics Platform"/>
            <consortium name="The Broad Institute Genome Sequencing Center for Infectious Disease"/>
            <person name="Wu L."/>
            <person name="Ma J."/>
        </authorList>
    </citation>
    <scope>NUCLEOTIDE SEQUENCE [LARGE SCALE GENOMIC DNA]</scope>
    <source>
        <strain evidence="4">CGMCC 1.12286</strain>
    </source>
</reference>
<dbReference type="PANTHER" id="PTHR43174">
    <property type="entry name" value="UDP-N-ACETYLGLUCOSAMINE 2-EPIMERASE"/>
    <property type="match status" value="1"/>
</dbReference>
<dbReference type="InterPro" id="IPR003331">
    <property type="entry name" value="UDP_GlcNAc_Epimerase_2_dom"/>
</dbReference>
<dbReference type="EC" id="5.1.3.14" evidence="3"/>
<dbReference type="Gene3D" id="3.40.50.2000">
    <property type="entry name" value="Glycogen Phosphorylase B"/>
    <property type="match status" value="2"/>
</dbReference>
<dbReference type="GO" id="GO:0008761">
    <property type="term" value="F:UDP-N-acetylglucosamine 2-epimerase activity"/>
    <property type="evidence" value="ECO:0007669"/>
    <property type="project" value="UniProtKB-EC"/>
</dbReference>
<organism evidence="3 4">
    <name type="scientific">Alicyclobacillus fodiniaquatilis</name>
    <dbReference type="NCBI Taxonomy" id="1661150"/>
    <lineage>
        <taxon>Bacteria</taxon>
        <taxon>Bacillati</taxon>
        <taxon>Bacillota</taxon>
        <taxon>Bacilli</taxon>
        <taxon>Bacillales</taxon>
        <taxon>Alicyclobacillaceae</taxon>
        <taxon>Alicyclobacillus</taxon>
    </lineage>
</organism>
<dbReference type="CDD" id="cd03786">
    <property type="entry name" value="GTB_UDP-GlcNAc_2-Epimerase"/>
    <property type="match status" value="1"/>
</dbReference>
<evidence type="ECO:0000256" key="1">
    <source>
        <dbReference type="RuleBase" id="RU003513"/>
    </source>
</evidence>
<dbReference type="InterPro" id="IPR029767">
    <property type="entry name" value="WecB-like"/>
</dbReference>
<comment type="similarity">
    <text evidence="1">Belongs to the UDP-N-acetylglucosamine 2-epimerase family.</text>
</comment>
<accession>A0ABW4JIG1</accession>
<protein>
    <submittedName>
        <fullName evidence="3">Non-hydrolyzing UDP-N-acetylglucosamine 2-epimerase</fullName>
        <ecNumber evidence="3">5.1.3.14</ecNumber>
    </submittedName>
</protein>
<dbReference type="SUPFAM" id="SSF53756">
    <property type="entry name" value="UDP-Glycosyltransferase/glycogen phosphorylase"/>
    <property type="match status" value="1"/>
</dbReference>
<evidence type="ECO:0000313" key="3">
    <source>
        <dbReference type="EMBL" id="MFD1676111.1"/>
    </source>
</evidence>
<dbReference type="EMBL" id="JBHUCX010000044">
    <property type="protein sequence ID" value="MFD1676111.1"/>
    <property type="molecule type" value="Genomic_DNA"/>
</dbReference>
<gene>
    <name evidence="3" type="primary">wecB</name>
    <name evidence="3" type="ORF">ACFSB2_15510</name>
</gene>
<keyword evidence="4" id="KW-1185">Reference proteome</keyword>
<dbReference type="RefSeq" id="WP_377944004.1">
    <property type="nucleotide sequence ID" value="NZ_JBHUCX010000044.1"/>
</dbReference>
<dbReference type="Proteomes" id="UP001597079">
    <property type="component" value="Unassembled WGS sequence"/>
</dbReference>
<dbReference type="NCBIfam" id="TIGR00236">
    <property type="entry name" value="wecB"/>
    <property type="match status" value="1"/>
</dbReference>
<keyword evidence="1 3" id="KW-0413">Isomerase</keyword>
<name>A0ABW4JIG1_9BACL</name>
<comment type="caution">
    <text evidence="3">The sequence shown here is derived from an EMBL/GenBank/DDBJ whole genome shotgun (WGS) entry which is preliminary data.</text>
</comment>
<evidence type="ECO:0000259" key="2">
    <source>
        <dbReference type="Pfam" id="PF02350"/>
    </source>
</evidence>
<dbReference type="Pfam" id="PF02350">
    <property type="entry name" value="Epimerase_2"/>
    <property type="match status" value="1"/>
</dbReference>
<evidence type="ECO:0000313" key="4">
    <source>
        <dbReference type="Proteomes" id="UP001597079"/>
    </source>
</evidence>
<dbReference type="PANTHER" id="PTHR43174:SF1">
    <property type="entry name" value="UDP-N-ACETYLGLUCOSAMINE 2-EPIMERASE"/>
    <property type="match status" value="1"/>
</dbReference>
<feature type="domain" description="UDP-N-acetylglucosamine 2-epimerase" evidence="2">
    <location>
        <begin position="29"/>
        <end position="355"/>
    </location>
</feature>
<proteinExistence type="inferred from homology"/>
<sequence>MRVMTIVGTRPELIRLSLIIEQLDQLASRHILVHTGQNFDPRLKDVFFDELGIRQPDHALQHQATSFGQQIGAMFGQVEQLIQAEQPDAILVLGDTNSALCAILAARMHIKVYHMEAGNRCYDLSVPEETNRKIIDAVSHFNLPYTPGSRENLLREGMPPARIWVSGNPIYEVLQHYQSQIAASQIHDKLGIEKNQYFLVTAHRAENVDNKERLNAISAALQKIAETWNLPVVVSVHPRTKARLQQFGIKEAKNVRLIEPFGFFDFVKLQQHARCVLTDSGTVQEESCIFHVPAVTIRQSTERPETILCGSNVLSGLTSAHIVQSTALALQAKRDWPLPEGYEDPLVSSKITKFILGGLTYV</sequence>